<proteinExistence type="predicted"/>
<evidence type="ECO:0000313" key="3">
    <source>
        <dbReference type="Proteomes" id="UP000262802"/>
    </source>
</evidence>
<gene>
    <name evidence="2" type="ORF">D3Y59_10070</name>
</gene>
<protein>
    <submittedName>
        <fullName evidence="2">Uncharacterized protein</fullName>
    </submittedName>
</protein>
<name>A0A3B7R0A6_9BACT</name>
<dbReference type="EMBL" id="CP032317">
    <property type="protein sequence ID" value="AYA37365.1"/>
    <property type="molecule type" value="Genomic_DNA"/>
</dbReference>
<evidence type="ECO:0000313" key="2">
    <source>
        <dbReference type="EMBL" id="AYA37365.1"/>
    </source>
</evidence>
<dbReference type="KEGG" id="hyh:D3Y59_10070"/>
<feature type="compositionally biased region" description="Basic and acidic residues" evidence="1">
    <location>
        <begin position="42"/>
        <end position="58"/>
    </location>
</feature>
<reference evidence="2 3" key="1">
    <citation type="submission" date="2018-09" db="EMBL/GenBank/DDBJ databases">
        <title>Hymenobacter medium sp. nov., isolated from R2A medium.</title>
        <authorList>
            <person name="Yingchao G."/>
        </authorList>
    </citation>
    <scope>NUCLEOTIDE SEQUENCE [LARGE SCALE GENOMIC DNA]</scope>
    <source>
        <strain evidence="3">sh-6</strain>
    </source>
</reference>
<sequence>MTWYGAAGWAAVGAEAAVATGGATALRPHADSNTAPNNAAVAERRKGNMEVGKEKRNEVQLGLHQVK</sequence>
<dbReference type="AlphaFoldDB" id="A0A3B7R0A6"/>
<keyword evidence="3" id="KW-1185">Reference proteome</keyword>
<organism evidence="2 3">
    <name type="scientific">Hymenobacter oligotrophus</name>
    <dbReference type="NCBI Taxonomy" id="2319843"/>
    <lineage>
        <taxon>Bacteria</taxon>
        <taxon>Pseudomonadati</taxon>
        <taxon>Bacteroidota</taxon>
        <taxon>Cytophagia</taxon>
        <taxon>Cytophagales</taxon>
        <taxon>Hymenobacteraceae</taxon>
        <taxon>Hymenobacter</taxon>
    </lineage>
</organism>
<evidence type="ECO:0000256" key="1">
    <source>
        <dbReference type="SAM" id="MobiDB-lite"/>
    </source>
</evidence>
<accession>A0A3B7R0A6</accession>
<feature type="region of interest" description="Disordered" evidence="1">
    <location>
        <begin position="26"/>
        <end position="67"/>
    </location>
</feature>
<dbReference type="Proteomes" id="UP000262802">
    <property type="component" value="Chromosome"/>
</dbReference>